<evidence type="ECO:0000256" key="1">
    <source>
        <dbReference type="SAM" id="MobiDB-lite"/>
    </source>
</evidence>
<comment type="caution">
    <text evidence="2">The sequence shown here is derived from an EMBL/GenBank/DDBJ whole genome shotgun (WGS) entry which is preliminary data.</text>
</comment>
<feature type="region of interest" description="Disordered" evidence="1">
    <location>
        <begin position="1"/>
        <end position="153"/>
    </location>
</feature>
<feature type="compositionally biased region" description="Basic and acidic residues" evidence="1">
    <location>
        <begin position="1"/>
        <end position="11"/>
    </location>
</feature>
<dbReference type="AlphaFoldDB" id="A0A6A3ADN3"/>
<accession>A0A6A3ADN3</accession>
<reference evidence="2" key="1">
    <citation type="submission" date="2019-09" db="EMBL/GenBank/DDBJ databases">
        <title>Draft genome information of white flower Hibiscus syriacus.</title>
        <authorList>
            <person name="Kim Y.-M."/>
        </authorList>
    </citation>
    <scope>NUCLEOTIDE SEQUENCE [LARGE SCALE GENOMIC DNA]</scope>
    <source>
        <strain evidence="2">YM2019G1</strain>
    </source>
</reference>
<organism evidence="2 3">
    <name type="scientific">Hibiscus syriacus</name>
    <name type="common">Rose of Sharon</name>
    <dbReference type="NCBI Taxonomy" id="106335"/>
    <lineage>
        <taxon>Eukaryota</taxon>
        <taxon>Viridiplantae</taxon>
        <taxon>Streptophyta</taxon>
        <taxon>Embryophyta</taxon>
        <taxon>Tracheophyta</taxon>
        <taxon>Spermatophyta</taxon>
        <taxon>Magnoliopsida</taxon>
        <taxon>eudicotyledons</taxon>
        <taxon>Gunneridae</taxon>
        <taxon>Pentapetalae</taxon>
        <taxon>rosids</taxon>
        <taxon>malvids</taxon>
        <taxon>Malvales</taxon>
        <taxon>Malvaceae</taxon>
        <taxon>Malvoideae</taxon>
        <taxon>Hibiscus</taxon>
    </lineage>
</organism>
<sequence length="207" mass="22812">MTENDLKETRKNLLLPILEQKQVRNDSTSPASRRKNSKKLVKNPKGNKNGEEESSSPDVPSGSSKKLAQTLKRKKRDNDYSASSDAPLSTEKSKGIKKDTPVSASSKPTFGSSKKPALVMKDKEEGSSDVSSHIFPSASAKESPCTLERKNGNNFSDLIGLELTFNRKEAEDSTEDEFIVRVGETSEAPYKDQRELEMVQEEAAMGE</sequence>
<gene>
    <name evidence="2" type="ORF">F3Y22_tig00110482pilonHSYRG00428</name>
</gene>
<keyword evidence="3" id="KW-1185">Reference proteome</keyword>
<dbReference type="Proteomes" id="UP000436088">
    <property type="component" value="Unassembled WGS sequence"/>
</dbReference>
<protein>
    <submittedName>
        <fullName evidence="2">Uncharacterized protein</fullName>
    </submittedName>
</protein>
<proteinExistence type="predicted"/>
<feature type="compositionally biased region" description="Basic and acidic residues" evidence="1">
    <location>
        <begin position="91"/>
        <end position="100"/>
    </location>
</feature>
<dbReference type="EMBL" id="VEPZ02001007">
    <property type="protein sequence ID" value="KAE8702600.1"/>
    <property type="molecule type" value="Genomic_DNA"/>
</dbReference>
<feature type="compositionally biased region" description="Basic residues" evidence="1">
    <location>
        <begin position="32"/>
        <end position="42"/>
    </location>
</feature>
<evidence type="ECO:0000313" key="3">
    <source>
        <dbReference type="Proteomes" id="UP000436088"/>
    </source>
</evidence>
<name>A0A6A3ADN3_HIBSY</name>
<feature type="compositionally biased region" description="Polar residues" evidence="1">
    <location>
        <begin position="102"/>
        <end position="112"/>
    </location>
</feature>
<evidence type="ECO:0000313" key="2">
    <source>
        <dbReference type="EMBL" id="KAE8702600.1"/>
    </source>
</evidence>